<dbReference type="InterPro" id="IPR048769">
    <property type="entry name" value="HepT-like_dom"/>
</dbReference>
<feature type="domain" description="HepT-like" evidence="1">
    <location>
        <begin position="2"/>
        <end position="111"/>
    </location>
</feature>
<reference evidence="2 3" key="1">
    <citation type="submission" date="2021-03" db="EMBL/GenBank/DDBJ databases">
        <title>Whole genome sequence of Jiella sp. MQZ13P-4.</title>
        <authorList>
            <person name="Tuo L."/>
        </authorList>
    </citation>
    <scope>NUCLEOTIDE SEQUENCE [LARGE SCALE GENOMIC DNA]</scope>
    <source>
        <strain evidence="2 3">MQZ13P-4</strain>
    </source>
</reference>
<evidence type="ECO:0000313" key="2">
    <source>
        <dbReference type="EMBL" id="MBO0904406.1"/>
    </source>
</evidence>
<dbReference type="Proteomes" id="UP000664288">
    <property type="component" value="Unassembled WGS sequence"/>
</dbReference>
<evidence type="ECO:0000259" key="1">
    <source>
        <dbReference type="Pfam" id="PF20797"/>
    </source>
</evidence>
<proteinExistence type="predicted"/>
<dbReference type="Pfam" id="PF20797">
    <property type="entry name" value="HepT-like_2"/>
    <property type="match status" value="1"/>
</dbReference>
<dbReference type="EMBL" id="JAFMPY010000011">
    <property type="protein sequence ID" value="MBO0904406.1"/>
    <property type="molecule type" value="Genomic_DNA"/>
</dbReference>
<comment type="caution">
    <text evidence="2">The sequence shown here is derived from an EMBL/GenBank/DDBJ whole genome shotgun (WGS) entry which is preliminary data.</text>
</comment>
<organism evidence="2 3">
    <name type="scientific">Jiella sonneratiae</name>
    <dbReference type="NCBI Taxonomy" id="2816856"/>
    <lineage>
        <taxon>Bacteria</taxon>
        <taxon>Pseudomonadati</taxon>
        <taxon>Pseudomonadota</taxon>
        <taxon>Alphaproteobacteria</taxon>
        <taxon>Hyphomicrobiales</taxon>
        <taxon>Aurantimonadaceae</taxon>
        <taxon>Jiella</taxon>
    </lineage>
</organism>
<evidence type="ECO:0000313" key="3">
    <source>
        <dbReference type="Proteomes" id="UP000664288"/>
    </source>
</evidence>
<accession>A0ABS3J737</accession>
<protein>
    <recommendedName>
        <fullName evidence="1">HepT-like domain-containing protein</fullName>
    </recommendedName>
</protein>
<dbReference type="RefSeq" id="WP_207351054.1">
    <property type="nucleotide sequence ID" value="NZ_JAFMPY010000011.1"/>
</dbReference>
<gene>
    <name evidence="2" type="ORF">J1C47_12220</name>
</gene>
<sequence>MALMHAMQSAHTSVEAALGRILEMLGEEAPAGDRSHADLVRRVARPVASPGRGRPAILSAELAADLDESRRFRHRASHDYDNFDPSRALPAMAAARRLSATLAGAIATFREIVDPPSPDA</sequence>
<name>A0ABS3J737_9HYPH</name>
<keyword evidence="3" id="KW-1185">Reference proteome</keyword>